<reference evidence="2 3" key="1">
    <citation type="submission" date="2018-06" db="EMBL/GenBank/DDBJ databases">
        <authorList>
            <consortium name="Pathogen Informatics"/>
            <person name="Doyle S."/>
        </authorList>
    </citation>
    <scope>NUCLEOTIDE SEQUENCE [LARGE SCALE GENOMIC DNA]</scope>
    <source>
        <strain evidence="2 3">NCTC13316</strain>
    </source>
</reference>
<dbReference type="EMBL" id="UGOD01000001">
    <property type="protein sequence ID" value="STX49955.1"/>
    <property type="molecule type" value="Genomic_DNA"/>
</dbReference>
<dbReference type="Pfam" id="PF13432">
    <property type="entry name" value="TPR_16"/>
    <property type="match status" value="2"/>
</dbReference>
<dbReference type="RefSeq" id="WP_115329435.1">
    <property type="nucleotide sequence ID" value="NZ_CAAAHP010000003.1"/>
</dbReference>
<feature type="domain" description="CheR-type methyltransferase" evidence="1">
    <location>
        <begin position="1"/>
        <end position="245"/>
    </location>
</feature>
<sequence>MNPFLLKLEKWANKHYGLYIHSHALEPIQHKLKELLNKRNLNERTFFEQLNTGHSELIKITIDILTVPESYFFRDSVLFAYLKNHYLPNLILKKRLNHHLNINIWSAGCARGEEIYSIAILLVELLPDLKQWTLNLLGTDINKNILDEAKKAIYTKRSLRSTEAKLESTYFTNHHNNYTLVSSIRDLVQFKHHNLADPQKMIRQFDLIICRNVFIYLTPEVINRALDYFYDNLIKDGLLFLGHAEYPHQNSSKFTINLENGVCFLKKEPENKKVSLPATIQEDKREFKLSRQSLLATIESHLEKKNYTQALEEINCYLKNWPKTSSLLRYKGECLLQQNELPAAHLCLIESLKLDSLNPVSFFFKGLIELELRDIIAAMTSLKNALYIKNNFPEAAYYLGLVYLQQGNKNQGAKWLRKALQFANKLNEGSILYTVDTRENFINAIHSSISYYER</sequence>
<dbReference type="CDD" id="cd02440">
    <property type="entry name" value="AdoMet_MTases"/>
    <property type="match status" value="1"/>
</dbReference>
<dbReference type="GO" id="GO:0032259">
    <property type="term" value="P:methylation"/>
    <property type="evidence" value="ECO:0007669"/>
    <property type="project" value="UniProtKB-KW"/>
</dbReference>
<organism evidence="2 3">
    <name type="scientific">Legionella busanensis</name>
    <dbReference type="NCBI Taxonomy" id="190655"/>
    <lineage>
        <taxon>Bacteria</taxon>
        <taxon>Pseudomonadati</taxon>
        <taxon>Pseudomonadota</taxon>
        <taxon>Gammaproteobacteria</taxon>
        <taxon>Legionellales</taxon>
        <taxon>Legionellaceae</taxon>
        <taxon>Legionella</taxon>
    </lineage>
</organism>
<dbReference type="PANTHER" id="PTHR24422:SF10">
    <property type="entry name" value="CHEMOTAXIS PROTEIN METHYLTRANSFERASE 2"/>
    <property type="match status" value="1"/>
</dbReference>
<dbReference type="SUPFAM" id="SSF53335">
    <property type="entry name" value="S-adenosyl-L-methionine-dependent methyltransferases"/>
    <property type="match status" value="1"/>
</dbReference>
<dbReference type="SMART" id="SM00138">
    <property type="entry name" value="MeTrc"/>
    <property type="match status" value="1"/>
</dbReference>
<dbReference type="GO" id="GO:0008983">
    <property type="term" value="F:protein-glutamate O-methyltransferase activity"/>
    <property type="evidence" value="ECO:0007669"/>
    <property type="project" value="UniProtKB-EC"/>
</dbReference>
<gene>
    <name evidence="2" type="primary">cheR</name>
    <name evidence="2" type="ORF">NCTC13316_00017</name>
</gene>
<dbReference type="SUPFAM" id="SSF48452">
    <property type="entry name" value="TPR-like"/>
    <property type="match status" value="1"/>
</dbReference>
<name>A0A378JFJ2_9GAMM</name>
<dbReference type="PANTHER" id="PTHR24422">
    <property type="entry name" value="CHEMOTAXIS PROTEIN METHYLTRANSFERASE"/>
    <property type="match status" value="1"/>
</dbReference>
<keyword evidence="2" id="KW-0808">Transferase</keyword>
<keyword evidence="3" id="KW-1185">Reference proteome</keyword>
<protein>
    <submittedName>
        <fullName evidence="2">Methyltransferase involved in chemotaxis (CheR domain)</fullName>
        <ecNumber evidence="2">2.1.1.80</ecNumber>
    </submittedName>
</protein>
<dbReference type="InterPro" id="IPR050903">
    <property type="entry name" value="Bact_Chemotaxis_MeTrfase"/>
</dbReference>
<keyword evidence="2" id="KW-0489">Methyltransferase</keyword>
<dbReference type="OrthoDB" id="9816309at2"/>
<dbReference type="SMART" id="SM00028">
    <property type="entry name" value="TPR"/>
    <property type="match status" value="3"/>
</dbReference>
<dbReference type="InterPro" id="IPR022642">
    <property type="entry name" value="CheR_C"/>
</dbReference>
<dbReference type="AlphaFoldDB" id="A0A378JFJ2"/>
<evidence type="ECO:0000313" key="3">
    <source>
        <dbReference type="Proteomes" id="UP000254794"/>
    </source>
</evidence>
<dbReference type="PROSITE" id="PS50123">
    <property type="entry name" value="CHER"/>
    <property type="match status" value="1"/>
</dbReference>
<dbReference type="PRINTS" id="PR00996">
    <property type="entry name" value="CHERMTFRASE"/>
</dbReference>
<dbReference type="Pfam" id="PF01739">
    <property type="entry name" value="CheR"/>
    <property type="match status" value="1"/>
</dbReference>
<dbReference type="Proteomes" id="UP000254794">
    <property type="component" value="Unassembled WGS sequence"/>
</dbReference>
<evidence type="ECO:0000259" key="1">
    <source>
        <dbReference type="PROSITE" id="PS50123"/>
    </source>
</evidence>
<dbReference type="EC" id="2.1.1.80" evidence="2"/>
<evidence type="ECO:0000313" key="2">
    <source>
        <dbReference type="EMBL" id="STX49955.1"/>
    </source>
</evidence>
<proteinExistence type="predicted"/>
<dbReference type="InterPro" id="IPR019734">
    <property type="entry name" value="TPR_rpt"/>
</dbReference>
<accession>A0A378JFJ2</accession>
<dbReference type="Gene3D" id="3.40.50.150">
    <property type="entry name" value="Vaccinia Virus protein VP39"/>
    <property type="match status" value="1"/>
</dbReference>
<dbReference type="InterPro" id="IPR029063">
    <property type="entry name" value="SAM-dependent_MTases_sf"/>
</dbReference>
<dbReference type="Gene3D" id="1.25.40.10">
    <property type="entry name" value="Tetratricopeptide repeat domain"/>
    <property type="match status" value="1"/>
</dbReference>
<dbReference type="InterPro" id="IPR000780">
    <property type="entry name" value="CheR_MeTrfase"/>
</dbReference>
<dbReference type="InterPro" id="IPR011990">
    <property type="entry name" value="TPR-like_helical_dom_sf"/>
</dbReference>